<dbReference type="GO" id="GO:0004758">
    <property type="term" value="F:serine C-palmitoyltransferase activity"/>
    <property type="evidence" value="ECO:0007669"/>
    <property type="project" value="UniProtKB-EC"/>
</dbReference>
<dbReference type="GO" id="GO:0030170">
    <property type="term" value="F:pyridoxal phosphate binding"/>
    <property type="evidence" value="ECO:0007669"/>
    <property type="project" value="InterPro"/>
</dbReference>
<feature type="compositionally biased region" description="Polar residues" evidence="7">
    <location>
        <begin position="1"/>
        <end position="11"/>
    </location>
</feature>
<evidence type="ECO:0000256" key="4">
    <source>
        <dbReference type="ARBA" id="ARBA00022679"/>
    </source>
</evidence>
<evidence type="ECO:0000256" key="8">
    <source>
        <dbReference type="SAM" id="Phobius"/>
    </source>
</evidence>
<comment type="catalytic activity">
    <reaction evidence="6">
        <text>L-serine + hexadecanoyl-CoA + H(+) = 3-oxosphinganine + CO2 + CoA</text>
        <dbReference type="Rhea" id="RHEA:14761"/>
        <dbReference type="ChEBI" id="CHEBI:15378"/>
        <dbReference type="ChEBI" id="CHEBI:16526"/>
        <dbReference type="ChEBI" id="CHEBI:33384"/>
        <dbReference type="ChEBI" id="CHEBI:57287"/>
        <dbReference type="ChEBI" id="CHEBI:57379"/>
        <dbReference type="ChEBI" id="CHEBI:58299"/>
        <dbReference type="EC" id="2.3.1.50"/>
    </reaction>
</comment>
<dbReference type="EMBL" id="ML179079">
    <property type="protein sequence ID" value="THV02199.1"/>
    <property type="molecule type" value="Genomic_DNA"/>
</dbReference>
<evidence type="ECO:0000313" key="10">
    <source>
        <dbReference type="EMBL" id="THV02199.1"/>
    </source>
</evidence>
<keyword evidence="8" id="KW-1133">Transmembrane helix</keyword>
<dbReference type="SUPFAM" id="SSF53383">
    <property type="entry name" value="PLP-dependent transferases"/>
    <property type="match status" value="1"/>
</dbReference>
<feature type="compositionally biased region" description="Polar residues" evidence="7">
    <location>
        <begin position="57"/>
        <end position="67"/>
    </location>
</feature>
<dbReference type="PROSITE" id="PS00599">
    <property type="entry name" value="AA_TRANSFER_CLASS_2"/>
    <property type="match status" value="1"/>
</dbReference>
<dbReference type="OrthoDB" id="65434at2759"/>
<dbReference type="InterPro" id="IPR004839">
    <property type="entry name" value="Aminotransferase_I/II_large"/>
</dbReference>
<dbReference type="InterPro" id="IPR001917">
    <property type="entry name" value="Aminotrans_II_pyridoxalP_BS"/>
</dbReference>
<dbReference type="GO" id="GO:0046513">
    <property type="term" value="P:ceramide biosynthetic process"/>
    <property type="evidence" value="ECO:0007669"/>
    <property type="project" value="TreeGrafter"/>
</dbReference>
<protein>
    <recommendedName>
        <fullName evidence="3">serine C-palmitoyltransferase</fullName>
        <ecNumber evidence="3">2.3.1.50</ecNumber>
    </recommendedName>
</protein>
<evidence type="ECO:0000256" key="7">
    <source>
        <dbReference type="SAM" id="MobiDB-lite"/>
    </source>
</evidence>
<evidence type="ECO:0000259" key="9">
    <source>
        <dbReference type="Pfam" id="PF00155"/>
    </source>
</evidence>
<feature type="compositionally biased region" description="Low complexity" evidence="7">
    <location>
        <begin position="41"/>
        <end position="56"/>
    </location>
</feature>
<evidence type="ECO:0000256" key="5">
    <source>
        <dbReference type="ARBA" id="ARBA00022898"/>
    </source>
</evidence>
<dbReference type="PANTHER" id="PTHR13693:SF3">
    <property type="entry name" value="LD36009P"/>
    <property type="match status" value="1"/>
</dbReference>
<comment type="similarity">
    <text evidence="2">Belongs to the class-II pyridoxal-phosphate-dependent aminotransferase family.</text>
</comment>
<keyword evidence="5" id="KW-0663">Pyridoxal phosphate</keyword>
<feature type="region of interest" description="Disordered" evidence="7">
    <location>
        <begin position="491"/>
        <end position="525"/>
    </location>
</feature>
<reference evidence="10 11" key="1">
    <citation type="journal article" date="2019" name="Nat. Ecol. Evol.">
        <title>Megaphylogeny resolves global patterns of mushroom evolution.</title>
        <authorList>
            <person name="Varga T."/>
            <person name="Krizsan K."/>
            <person name="Foldi C."/>
            <person name="Dima B."/>
            <person name="Sanchez-Garcia M."/>
            <person name="Sanchez-Ramirez S."/>
            <person name="Szollosi G.J."/>
            <person name="Szarkandi J.G."/>
            <person name="Papp V."/>
            <person name="Albert L."/>
            <person name="Andreopoulos W."/>
            <person name="Angelini C."/>
            <person name="Antonin V."/>
            <person name="Barry K.W."/>
            <person name="Bougher N.L."/>
            <person name="Buchanan P."/>
            <person name="Buyck B."/>
            <person name="Bense V."/>
            <person name="Catcheside P."/>
            <person name="Chovatia M."/>
            <person name="Cooper J."/>
            <person name="Damon W."/>
            <person name="Desjardin D."/>
            <person name="Finy P."/>
            <person name="Geml J."/>
            <person name="Haridas S."/>
            <person name="Hughes K."/>
            <person name="Justo A."/>
            <person name="Karasinski D."/>
            <person name="Kautmanova I."/>
            <person name="Kiss B."/>
            <person name="Kocsube S."/>
            <person name="Kotiranta H."/>
            <person name="LaButti K.M."/>
            <person name="Lechner B.E."/>
            <person name="Liimatainen K."/>
            <person name="Lipzen A."/>
            <person name="Lukacs Z."/>
            <person name="Mihaltcheva S."/>
            <person name="Morgado L.N."/>
            <person name="Niskanen T."/>
            <person name="Noordeloos M.E."/>
            <person name="Ohm R.A."/>
            <person name="Ortiz-Santana B."/>
            <person name="Ovrebo C."/>
            <person name="Racz N."/>
            <person name="Riley R."/>
            <person name="Savchenko A."/>
            <person name="Shiryaev A."/>
            <person name="Soop K."/>
            <person name="Spirin V."/>
            <person name="Szebenyi C."/>
            <person name="Tomsovsky M."/>
            <person name="Tulloss R.E."/>
            <person name="Uehling J."/>
            <person name="Grigoriev I.V."/>
            <person name="Vagvolgyi C."/>
            <person name="Papp T."/>
            <person name="Martin F.M."/>
            <person name="Miettinen O."/>
            <person name="Hibbett D.S."/>
            <person name="Nagy L.G."/>
        </authorList>
    </citation>
    <scope>NUCLEOTIDE SEQUENCE [LARGE SCALE GENOMIC DNA]</scope>
    <source>
        <strain evidence="10 11">CBS 962.96</strain>
    </source>
</reference>
<feature type="transmembrane region" description="Helical" evidence="8">
    <location>
        <begin position="131"/>
        <end position="150"/>
    </location>
</feature>
<dbReference type="InterPro" id="IPR015421">
    <property type="entry name" value="PyrdxlP-dep_Trfase_major"/>
</dbReference>
<keyword evidence="4 10" id="KW-0808">Transferase</keyword>
<evidence type="ECO:0000313" key="11">
    <source>
        <dbReference type="Proteomes" id="UP000297245"/>
    </source>
</evidence>
<evidence type="ECO:0000256" key="3">
    <source>
        <dbReference type="ARBA" id="ARBA00013220"/>
    </source>
</evidence>
<organism evidence="10 11">
    <name type="scientific">Dendrothele bispora (strain CBS 962.96)</name>
    <dbReference type="NCBI Taxonomy" id="1314807"/>
    <lineage>
        <taxon>Eukaryota</taxon>
        <taxon>Fungi</taxon>
        <taxon>Dikarya</taxon>
        <taxon>Basidiomycota</taxon>
        <taxon>Agaricomycotina</taxon>
        <taxon>Agaricomycetes</taxon>
        <taxon>Agaricomycetidae</taxon>
        <taxon>Agaricales</taxon>
        <taxon>Agaricales incertae sedis</taxon>
        <taxon>Dendrothele</taxon>
    </lineage>
</organism>
<dbReference type="GO" id="GO:0046512">
    <property type="term" value="P:sphingosine biosynthetic process"/>
    <property type="evidence" value="ECO:0007669"/>
    <property type="project" value="TreeGrafter"/>
</dbReference>
<dbReference type="Gene3D" id="3.90.1150.10">
    <property type="entry name" value="Aspartate Aminotransferase, domain 1"/>
    <property type="match status" value="1"/>
</dbReference>
<dbReference type="PANTHER" id="PTHR13693">
    <property type="entry name" value="CLASS II AMINOTRANSFERASE/8-AMINO-7-OXONONANOATE SYNTHASE"/>
    <property type="match status" value="1"/>
</dbReference>
<keyword evidence="11" id="KW-1185">Reference proteome</keyword>
<evidence type="ECO:0000256" key="6">
    <source>
        <dbReference type="ARBA" id="ARBA00048528"/>
    </source>
</evidence>
<dbReference type="Pfam" id="PF00155">
    <property type="entry name" value="Aminotran_1_2"/>
    <property type="match status" value="2"/>
</dbReference>
<sequence length="687" mass="75474">MALNRPSSSHSIFKKRSAQSPASAADYLSALSQADARARKTSSSSSSRSTPTATPALSFSSTTTGASDDTLLEGDMDNSDRLSLPPVPPTSEQVFTTVHTEFGHCANEAHRHTSQHDPNEKIRHVERDPPYYILISTYISYLILICLGHVRDFLGKRFHPSSYKHLMPRDGYAPLNSDFDSFYTRRLKKRIDECFAQPVTGVAGRTILLLDRISPDYNHTQIPTGTRTRALNISSYNYLGFAQARGGCADAVEESIKHYGVSTCGSRLEGGSCDLHTIGEALVAKFVGAEDSLISSMGFATNSTYIPAMVGKGCLVISDELNHSSIRFGVRNSGAHVRMFKHNNMANLEALLREVISQGQPKSHRPWKKILIIVEGMYSMEGTMVDLPGLLKLKKKYKFYLFVDEAHSIGAIGPHGRGVADYFGIDPNEIDILMGTFTKSFGAAGGYIAGKKALIDRLRIKGYSGPYAESMTPPVLTQIIASMSSIMGVTGADKPSSQIQNGHASPLRIGNGSSSTINEEPEYHHPGPIPPKYLPSWLNLAPELASGLEGSLRLRRLAFNSYYLHRGLHKLGFIIYGHPSSPIVPLLLFHPAKMLMFHRMMKDREVPIVTVVVGYPATPLITGRVRFCVSAAHTKEDVDEVLRACDEVGDVMDLKHGLGRGKRWDIEEVVKRAVELVNMKQEDVDDA</sequence>
<dbReference type="CDD" id="cd06454">
    <property type="entry name" value="KBL_like"/>
    <property type="match status" value="1"/>
</dbReference>
<feature type="region of interest" description="Disordered" evidence="7">
    <location>
        <begin position="1"/>
        <end position="90"/>
    </location>
</feature>
<proteinExistence type="inferred from homology"/>
<name>A0A4S8MII2_DENBC</name>
<dbReference type="Proteomes" id="UP000297245">
    <property type="component" value="Unassembled WGS sequence"/>
</dbReference>
<dbReference type="AlphaFoldDB" id="A0A4S8MII2"/>
<accession>A0A4S8MII2</accession>
<feature type="domain" description="Aminotransferase class I/classII large" evidence="9">
    <location>
        <begin position="231"/>
        <end position="480"/>
    </location>
</feature>
<dbReference type="Gene3D" id="3.40.640.10">
    <property type="entry name" value="Type I PLP-dependent aspartate aminotransferase-like (Major domain)"/>
    <property type="match status" value="1"/>
</dbReference>
<keyword evidence="8" id="KW-0472">Membrane</keyword>
<gene>
    <name evidence="10" type="ORF">K435DRAFT_653932</name>
</gene>
<dbReference type="EC" id="2.3.1.50" evidence="3"/>
<dbReference type="GO" id="GO:0016020">
    <property type="term" value="C:membrane"/>
    <property type="evidence" value="ECO:0007669"/>
    <property type="project" value="GOC"/>
</dbReference>
<dbReference type="InterPro" id="IPR015422">
    <property type="entry name" value="PyrdxlP-dep_Trfase_small"/>
</dbReference>
<dbReference type="InterPro" id="IPR015424">
    <property type="entry name" value="PyrdxlP-dep_Trfase"/>
</dbReference>
<comment type="cofactor">
    <cofactor evidence="1">
        <name>pyridoxal 5'-phosphate</name>
        <dbReference type="ChEBI" id="CHEBI:597326"/>
    </cofactor>
</comment>
<evidence type="ECO:0000256" key="1">
    <source>
        <dbReference type="ARBA" id="ARBA00001933"/>
    </source>
</evidence>
<dbReference type="GO" id="GO:0017059">
    <property type="term" value="C:serine palmitoyltransferase complex"/>
    <property type="evidence" value="ECO:0007669"/>
    <property type="project" value="TreeGrafter"/>
</dbReference>
<feature type="domain" description="Aminotransferase class I/classII large" evidence="9">
    <location>
        <begin position="550"/>
        <end position="644"/>
    </location>
</feature>
<evidence type="ECO:0000256" key="2">
    <source>
        <dbReference type="ARBA" id="ARBA00008392"/>
    </source>
</evidence>
<dbReference type="InterPro" id="IPR050087">
    <property type="entry name" value="AON_synthase_class-II"/>
</dbReference>
<keyword evidence="8" id="KW-0812">Transmembrane</keyword>